<reference evidence="4 5" key="1">
    <citation type="submission" date="2024-05" db="EMBL/GenBank/DDBJ databases">
        <authorList>
            <person name="Wallberg A."/>
        </authorList>
    </citation>
    <scope>NUCLEOTIDE SEQUENCE [LARGE SCALE GENOMIC DNA]</scope>
</reference>
<dbReference type="AlphaFoldDB" id="A0AAV2PJ28"/>
<dbReference type="InterPro" id="IPR003582">
    <property type="entry name" value="ShKT_dom"/>
</dbReference>
<feature type="disulfide bond" evidence="1">
    <location>
        <begin position="112"/>
        <end position="146"/>
    </location>
</feature>
<comment type="caution">
    <text evidence="4">The sequence shown here is derived from an EMBL/GenBank/DDBJ whole genome shotgun (WGS) entry which is preliminary data.</text>
</comment>
<protein>
    <recommendedName>
        <fullName evidence="3">ShKT domain-containing protein</fullName>
    </recommendedName>
</protein>
<organism evidence="4 5">
    <name type="scientific">Meganyctiphanes norvegica</name>
    <name type="common">Northern krill</name>
    <name type="synonym">Thysanopoda norvegica</name>
    <dbReference type="NCBI Taxonomy" id="48144"/>
    <lineage>
        <taxon>Eukaryota</taxon>
        <taxon>Metazoa</taxon>
        <taxon>Ecdysozoa</taxon>
        <taxon>Arthropoda</taxon>
        <taxon>Crustacea</taxon>
        <taxon>Multicrustacea</taxon>
        <taxon>Malacostraca</taxon>
        <taxon>Eumalacostraca</taxon>
        <taxon>Eucarida</taxon>
        <taxon>Euphausiacea</taxon>
        <taxon>Euphausiidae</taxon>
        <taxon>Meganyctiphanes</taxon>
    </lineage>
</organism>
<gene>
    <name evidence="4" type="ORF">MNOR_LOCUS393</name>
</gene>
<evidence type="ECO:0000256" key="2">
    <source>
        <dbReference type="SAM" id="SignalP"/>
    </source>
</evidence>
<dbReference type="InterPro" id="IPR031993">
    <property type="entry name" value="DUF4789"/>
</dbReference>
<accession>A0AAV2PJ28</accession>
<feature type="chain" id="PRO_5043550783" description="ShKT domain-containing protein" evidence="2">
    <location>
        <begin position="21"/>
        <end position="296"/>
    </location>
</feature>
<name>A0AAV2PJ28_MEGNR</name>
<sequence>MTTRVAWIILLMESLILVEGLPQHVLFPDDSLRDAPVQQPRVGGACSGIDLDATSRSGLVLASEGCSLIEGYVMWPGDSHATQCARILSTQACAAGFWVTLSNEITQGNIPCTDTNPSCSQWAASGECSKNPGFMLVNCRSSCNDCPAGSASTCSPRLCSGSQVEMDGKCYQSNDASVCPPTMVLHTNEFGTGECDCPEGTIFYQQTNRCYTPYSQGPCQVGFIIKVIVTDDRGESQCVLNPCPAENQVALDRNCIVTGRTSLDSQCHSINTAGPCDTGTTLSIDGTNAEAGCSDR</sequence>
<feature type="domain" description="ShKT" evidence="3">
    <location>
        <begin position="112"/>
        <end position="146"/>
    </location>
</feature>
<dbReference type="Pfam" id="PF16033">
    <property type="entry name" value="DUF4789"/>
    <property type="match status" value="1"/>
</dbReference>
<feature type="signal peptide" evidence="2">
    <location>
        <begin position="1"/>
        <end position="20"/>
    </location>
</feature>
<dbReference type="PANTHER" id="PTHR21177">
    <property type="entry name" value="IP06524P-RELATED"/>
    <property type="match status" value="1"/>
</dbReference>
<dbReference type="PROSITE" id="PS51670">
    <property type="entry name" value="SHKT"/>
    <property type="match status" value="1"/>
</dbReference>
<dbReference type="SMART" id="SM00254">
    <property type="entry name" value="ShKT"/>
    <property type="match status" value="1"/>
</dbReference>
<keyword evidence="2" id="KW-0732">Signal</keyword>
<proteinExistence type="predicted"/>
<keyword evidence="1" id="KW-1015">Disulfide bond</keyword>
<dbReference type="Pfam" id="PF01549">
    <property type="entry name" value="ShK"/>
    <property type="match status" value="1"/>
</dbReference>
<evidence type="ECO:0000259" key="3">
    <source>
        <dbReference type="PROSITE" id="PS51670"/>
    </source>
</evidence>
<evidence type="ECO:0000313" key="5">
    <source>
        <dbReference type="Proteomes" id="UP001497623"/>
    </source>
</evidence>
<evidence type="ECO:0000313" key="4">
    <source>
        <dbReference type="EMBL" id="CAL4059139.1"/>
    </source>
</evidence>
<evidence type="ECO:0000256" key="1">
    <source>
        <dbReference type="PROSITE-ProRule" id="PRU01005"/>
    </source>
</evidence>
<comment type="caution">
    <text evidence="1">Lacks conserved residue(s) required for the propagation of feature annotation.</text>
</comment>
<dbReference type="EMBL" id="CAXKWB010000085">
    <property type="protein sequence ID" value="CAL4059139.1"/>
    <property type="molecule type" value="Genomic_DNA"/>
</dbReference>
<feature type="non-terminal residue" evidence="4">
    <location>
        <position position="296"/>
    </location>
</feature>
<keyword evidence="5" id="KW-1185">Reference proteome</keyword>
<dbReference type="Proteomes" id="UP001497623">
    <property type="component" value="Unassembled WGS sequence"/>
</dbReference>